<keyword evidence="2" id="KW-0695">RNA-directed DNA polymerase</keyword>
<keyword evidence="3" id="KW-1185">Reference proteome</keyword>
<sequence length="279" mass="32201">MAPLKELGIDRFPTLFYQKYWHVIGNDIARFCLDMLNSRNDIEVINRTNIMLILKINSPRNTGQFRPISLCNVIYKIISKVLVNRFKRVLDLCIDDNQVAFVQGRQINDNILVAYEILHSFKKKREGSVRPFALKFNMSKAYNRMLCRLGFCNDWITLAKRYITFVSYSVVLNGIQRGEIRPTRSLRQGDPLNPYLFIICAKGFSTLINMAKCEGLIGGAKKTHLFFVDDNILFGEATTEWENAMKLVVAEYEQVLGQLVNFEKSLIYFSSNVGVDKRE</sequence>
<evidence type="ECO:0000313" key="3">
    <source>
        <dbReference type="Proteomes" id="UP000325315"/>
    </source>
</evidence>
<evidence type="ECO:0000259" key="1">
    <source>
        <dbReference type="Pfam" id="PF00078"/>
    </source>
</evidence>
<accession>A0A5B6WJE6</accession>
<dbReference type="EMBL" id="SMMG02000003">
    <property type="protein sequence ID" value="KAA3481225.1"/>
    <property type="molecule type" value="Genomic_DNA"/>
</dbReference>
<keyword evidence="2" id="KW-0548">Nucleotidyltransferase</keyword>
<dbReference type="SUPFAM" id="SSF56672">
    <property type="entry name" value="DNA/RNA polymerases"/>
    <property type="match status" value="1"/>
</dbReference>
<dbReference type="Pfam" id="PF00078">
    <property type="entry name" value="RVT_1"/>
    <property type="match status" value="1"/>
</dbReference>
<organism evidence="2 3">
    <name type="scientific">Gossypium australe</name>
    <dbReference type="NCBI Taxonomy" id="47621"/>
    <lineage>
        <taxon>Eukaryota</taxon>
        <taxon>Viridiplantae</taxon>
        <taxon>Streptophyta</taxon>
        <taxon>Embryophyta</taxon>
        <taxon>Tracheophyta</taxon>
        <taxon>Spermatophyta</taxon>
        <taxon>Magnoliopsida</taxon>
        <taxon>eudicotyledons</taxon>
        <taxon>Gunneridae</taxon>
        <taxon>Pentapetalae</taxon>
        <taxon>rosids</taxon>
        <taxon>malvids</taxon>
        <taxon>Malvales</taxon>
        <taxon>Malvaceae</taxon>
        <taxon>Malvoideae</taxon>
        <taxon>Gossypium</taxon>
    </lineage>
</organism>
<dbReference type="PANTHER" id="PTHR46890">
    <property type="entry name" value="NON-LTR RETROLELEMENT REVERSE TRANSCRIPTASE-LIKE PROTEIN-RELATED"/>
    <property type="match status" value="1"/>
</dbReference>
<gene>
    <name evidence="2" type="ORF">EPI10_021603</name>
</gene>
<dbReference type="InterPro" id="IPR000477">
    <property type="entry name" value="RT_dom"/>
</dbReference>
<name>A0A5B6WJE6_9ROSI</name>
<dbReference type="Proteomes" id="UP000325315">
    <property type="component" value="Unassembled WGS sequence"/>
</dbReference>
<reference evidence="3" key="1">
    <citation type="journal article" date="2019" name="Plant Biotechnol. J.">
        <title>Genome sequencing of the Australian wild diploid species Gossypium australe highlights disease resistance and delayed gland morphogenesis.</title>
        <authorList>
            <person name="Cai Y."/>
            <person name="Cai X."/>
            <person name="Wang Q."/>
            <person name="Wang P."/>
            <person name="Zhang Y."/>
            <person name="Cai C."/>
            <person name="Xu Y."/>
            <person name="Wang K."/>
            <person name="Zhou Z."/>
            <person name="Wang C."/>
            <person name="Geng S."/>
            <person name="Li B."/>
            <person name="Dong Q."/>
            <person name="Hou Y."/>
            <person name="Wang H."/>
            <person name="Ai P."/>
            <person name="Liu Z."/>
            <person name="Yi F."/>
            <person name="Sun M."/>
            <person name="An G."/>
            <person name="Cheng J."/>
            <person name="Zhang Y."/>
            <person name="Shi Q."/>
            <person name="Xie Y."/>
            <person name="Shi X."/>
            <person name="Chang Y."/>
            <person name="Huang F."/>
            <person name="Chen Y."/>
            <person name="Hong S."/>
            <person name="Mi L."/>
            <person name="Sun Q."/>
            <person name="Zhang L."/>
            <person name="Zhou B."/>
            <person name="Peng R."/>
            <person name="Zhang X."/>
            <person name="Liu F."/>
        </authorList>
    </citation>
    <scope>NUCLEOTIDE SEQUENCE [LARGE SCALE GENOMIC DNA]</scope>
    <source>
        <strain evidence="3">cv. PA1801</strain>
    </source>
</reference>
<feature type="domain" description="Reverse transcriptase" evidence="1">
    <location>
        <begin position="62"/>
        <end position="268"/>
    </location>
</feature>
<dbReference type="InterPro" id="IPR052343">
    <property type="entry name" value="Retrotransposon-Effector_Assoc"/>
</dbReference>
<dbReference type="GO" id="GO:0003964">
    <property type="term" value="F:RNA-directed DNA polymerase activity"/>
    <property type="evidence" value="ECO:0007669"/>
    <property type="project" value="UniProtKB-KW"/>
</dbReference>
<dbReference type="OrthoDB" id="410104at2759"/>
<keyword evidence="2" id="KW-0808">Transferase</keyword>
<dbReference type="AlphaFoldDB" id="A0A5B6WJE6"/>
<dbReference type="PANTHER" id="PTHR46890:SF48">
    <property type="entry name" value="RNA-DIRECTED DNA POLYMERASE"/>
    <property type="match status" value="1"/>
</dbReference>
<proteinExistence type="predicted"/>
<protein>
    <submittedName>
        <fullName evidence="2">Reverse transcriptase</fullName>
    </submittedName>
</protein>
<dbReference type="CDD" id="cd01650">
    <property type="entry name" value="RT_nLTR_like"/>
    <property type="match status" value="1"/>
</dbReference>
<dbReference type="InterPro" id="IPR043502">
    <property type="entry name" value="DNA/RNA_pol_sf"/>
</dbReference>
<evidence type="ECO:0000313" key="2">
    <source>
        <dbReference type="EMBL" id="KAA3481225.1"/>
    </source>
</evidence>
<comment type="caution">
    <text evidence="2">The sequence shown here is derived from an EMBL/GenBank/DDBJ whole genome shotgun (WGS) entry which is preliminary data.</text>
</comment>